<dbReference type="EMBL" id="CP031150">
    <property type="protein sequence ID" value="AXG08109.1"/>
    <property type="molecule type" value="Genomic_DNA"/>
</dbReference>
<evidence type="ECO:0000313" key="3">
    <source>
        <dbReference type="Proteomes" id="UP000252985"/>
    </source>
</evidence>
<dbReference type="InterPro" id="IPR036390">
    <property type="entry name" value="WH_DNA-bd_sf"/>
</dbReference>
<evidence type="ECO:0000313" key="2">
    <source>
        <dbReference type="EMBL" id="AXG11818.1"/>
    </source>
</evidence>
<protein>
    <submittedName>
        <fullName evidence="2">TrmB family transcriptional regulator</fullName>
    </submittedName>
</protein>
<dbReference type="OrthoDB" id="182995at2157"/>
<dbReference type="Gene3D" id="1.10.10.10">
    <property type="entry name" value="Winged helix-like DNA-binding domain superfamily/Winged helix DNA-binding domain"/>
    <property type="match status" value="1"/>
</dbReference>
<dbReference type="KEGG" id="haq:DU484_10205"/>
<accession>A0A345EHZ6</accession>
<dbReference type="SUPFAM" id="SSF46785">
    <property type="entry name" value="Winged helix' DNA-binding domain"/>
    <property type="match status" value="1"/>
</dbReference>
<sequence length="75" mass="8189">MISRAADRFDLPDDLTAADSKLVYLFVAVSDGATVDDLQTALDIKKISLFPVLDTLSERGLIERVEDEYVAAQAS</sequence>
<dbReference type="Proteomes" id="UP000253273">
    <property type="component" value="Chromosome"/>
</dbReference>
<name>A0A345EHZ6_9EURY</name>
<accession>A0A345E7D7</accession>
<dbReference type="KEGG" id="haj:DU500_10450"/>
<reference evidence="1 4" key="2">
    <citation type="submission" date="2018-07" db="EMBL/GenBank/DDBJ databases">
        <title>Genome sequences of Haloplanus sp. CBA1113.</title>
        <authorList>
            <person name="Kim Y.B."/>
            <person name="Roh S.W."/>
        </authorList>
    </citation>
    <scope>NUCLEOTIDE SEQUENCE [LARGE SCALE GENOMIC DNA]</scope>
    <source>
        <strain evidence="1 4">CBA1113</strain>
    </source>
</reference>
<organism evidence="2 3">
    <name type="scientific">Haloplanus rubicundus</name>
    <dbReference type="NCBI Taxonomy" id="1547898"/>
    <lineage>
        <taxon>Archaea</taxon>
        <taxon>Methanobacteriati</taxon>
        <taxon>Methanobacteriota</taxon>
        <taxon>Stenosarchaea group</taxon>
        <taxon>Halobacteria</taxon>
        <taxon>Halobacteriales</taxon>
        <taxon>Haloferacaceae</taxon>
        <taxon>Haloplanus</taxon>
    </lineage>
</organism>
<proteinExistence type="predicted"/>
<dbReference type="Proteomes" id="UP000252985">
    <property type="component" value="Chromosome"/>
</dbReference>
<reference evidence="2 3" key="1">
    <citation type="submission" date="2018-07" db="EMBL/GenBank/DDBJ databases">
        <title>Genome sequences of Haloplanus sp. CBA1112.</title>
        <authorList>
            <person name="Kim Y.B."/>
            <person name="Roh S.W."/>
        </authorList>
    </citation>
    <scope>NUCLEOTIDE SEQUENCE [LARGE SCALE GENOMIC DNA]</scope>
    <source>
        <strain evidence="2 3">CBA1112</strain>
    </source>
</reference>
<gene>
    <name evidence="2" type="ORF">DU484_10205</name>
    <name evidence="1" type="ORF">DU500_10450</name>
</gene>
<dbReference type="AlphaFoldDB" id="A0A345EHZ6"/>
<evidence type="ECO:0000313" key="4">
    <source>
        <dbReference type="Proteomes" id="UP000253273"/>
    </source>
</evidence>
<dbReference type="InterPro" id="IPR036388">
    <property type="entry name" value="WH-like_DNA-bd_sf"/>
</dbReference>
<evidence type="ECO:0000313" key="1">
    <source>
        <dbReference type="EMBL" id="AXG08109.1"/>
    </source>
</evidence>
<dbReference type="EMBL" id="CP031148">
    <property type="protein sequence ID" value="AXG11818.1"/>
    <property type="molecule type" value="Genomic_DNA"/>
</dbReference>
<keyword evidence="4" id="KW-1185">Reference proteome</keyword>